<organism evidence="1 2">
    <name type="scientific">Zizania palustris</name>
    <name type="common">Northern wild rice</name>
    <dbReference type="NCBI Taxonomy" id="103762"/>
    <lineage>
        <taxon>Eukaryota</taxon>
        <taxon>Viridiplantae</taxon>
        <taxon>Streptophyta</taxon>
        <taxon>Embryophyta</taxon>
        <taxon>Tracheophyta</taxon>
        <taxon>Spermatophyta</taxon>
        <taxon>Magnoliopsida</taxon>
        <taxon>Liliopsida</taxon>
        <taxon>Poales</taxon>
        <taxon>Poaceae</taxon>
        <taxon>BOP clade</taxon>
        <taxon>Oryzoideae</taxon>
        <taxon>Oryzeae</taxon>
        <taxon>Zizaniinae</taxon>
        <taxon>Zizania</taxon>
    </lineage>
</organism>
<reference evidence="1" key="1">
    <citation type="journal article" date="2021" name="bioRxiv">
        <title>Whole Genome Assembly and Annotation of Northern Wild Rice, Zizania palustris L., Supports a Whole Genome Duplication in the Zizania Genus.</title>
        <authorList>
            <person name="Haas M."/>
            <person name="Kono T."/>
            <person name="Macchietto M."/>
            <person name="Millas R."/>
            <person name="McGilp L."/>
            <person name="Shao M."/>
            <person name="Duquette J."/>
            <person name="Hirsch C.N."/>
            <person name="Kimball J."/>
        </authorList>
    </citation>
    <scope>NUCLEOTIDE SEQUENCE</scope>
    <source>
        <tissue evidence="1">Fresh leaf tissue</tissue>
    </source>
</reference>
<reference evidence="1" key="2">
    <citation type="submission" date="2021-02" db="EMBL/GenBank/DDBJ databases">
        <authorList>
            <person name="Kimball J.A."/>
            <person name="Haas M.W."/>
            <person name="Macchietto M."/>
            <person name="Kono T."/>
            <person name="Duquette J."/>
            <person name="Shao M."/>
        </authorList>
    </citation>
    <scope>NUCLEOTIDE SEQUENCE</scope>
    <source>
        <tissue evidence="1">Fresh leaf tissue</tissue>
    </source>
</reference>
<evidence type="ECO:0000313" key="2">
    <source>
        <dbReference type="Proteomes" id="UP000729402"/>
    </source>
</evidence>
<dbReference type="Proteomes" id="UP000729402">
    <property type="component" value="Unassembled WGS sequence"/>
</dbReference>
<accession>A0A8J5SDR3</accession>
<dbReference type="EMBL" id="JAAALK010000288">
    <property type="protein sequence ID" value="KAG8053244.1"/>
    <property type="molecule type" value="Genomic_DNA"/>
</dbReference>
<name>A0A8J5SDR3_ZIZPA</name>
<proteinExistence type="predicted"/>
<dbReference type="AlphaFoldDB" id="A0A8J5SDR3"/>
<gene>
    <name evidence="1" type="ORF">GUJ93_ZPchr0001g30690</name>
</gene>
<sequence>MSTDLEAGEVLAEAAHLVVLREDLALGGTPSAGEVQCRAGRGEGAAQLARRLSLPCSEKSTCSTERTGRRSFWTACAAASAVSLRASISRHSDFRSSLLTAAVLTFSDDTGNLSKCREQKQIST</sequence>
<protein>
    <submittedName>
        <fullName evidence="1">Uncharacterized protein</fullName>
    </submittedName>
</protein>
<comment type="caution">
    <text evidence="1">The sequence shown here is derived from an EMBL/GenBank/DDBJ whole genome shotgun (WGS) entry which is preliminary data.</text>
</comment>
<keyword evidence="2" id="KW-1185">Reference proteome</keyword>
<evidence type="ECO:0000313" key="1">
    <source>
        <dbReference type="EMBL" id="KAG8053244.1"/>
    </source>
</evidence>